<sequence>MVKRIWEIVGGFRINFNAPRPRATPATGHGF</sequence>
<proteinExistence type="predicted"/>
<reference evidence="1" key="1">
    <citation type="submission" date="2020-09" db="EMBL/GenBank/DDBJ databases">
        <title>Genome-Enabled Discovery of Anthraquinone Biosynthesis in Senna tora.</title>
        <authorList>
            <person name="Kang S.-H."/>
            <person name="Pandey R.P."/>
            <person name="Lee C.-M."/>
            <person name="Sim J.-S."/>
            <person name="Jeong J.-T."/>
            <person name="Choi B.-S."/>
            <person name="Jung M."/>
            <person name="Ginzburg D."/>
            <person name="Zhao K."/>
            <person name="Won S.Y."/>
            <person name="Oh T.-J."/>
            <person name="Yu Y."/>
            <person name="Kim N.-H."/>
            <person name="Lee O.R."/>
            <person name="Lee T.-H."/>
            <person name="Bashyal P."/>
            <person name="Kim T.-S."/>
            <person name="Lee W.-H."/>
            <person name="Kawkins C."/>
            <person name="Kim C.-K."/>
            <person name="Kim J.S."/>
            <person name="Ahn B.O."/>
            <person name="Rhee S.Y."/>
            <person name="Sohng J.K."/>
        </authorList>
    </citation>
    <scope>NUCLEOTIDE SEQUENCE</scope>
    <source>
        <tissue evidence="1">Leaf</tissue>
    </source>
</reference>
<dbReference type="Proteomes" id="UP000634136">
    <property type="component" value="Unassembled WGS sequence"/>
</dbReference>
<dbReference type="AlphaFoldDB" id="A0A834TZ25"/>
<name>A0A834TZ25_9FABA</name>
<protein>
    <submittedName>
        <fullName evidence="1">Uncharacterized protein</fullName>
    </submittedName>
</protein>
<comment type="caution">
    <text evidence="1">The sequence shown here is derived from an EMBL/GenBank/DDBJ whole genome shotgun (WGS) entry which is preliminary data.</text>
</comment>
<dbReference type="EMBL" id="JAAIUW010000006">
    <property type="protein sequence ID" value="KAF7828715.1"/>
    <property type="molecule type" value="Genomic_DNA"/>
</dbReference>
<keyword evidence="2" id="KW-1185">Reference proteome</keyword>
<organism evidence="1 2">
    <name type="scientific">Senna tora</name>
    <dbReference type="NCBI Taxonomy" id="362788"/>
    <lineage>
        <taxon>Eukaryota</taxon>
        <taxon>Viridiplantae</taxon>
        <taxon>Streptophyta</taxon>
        <taxon>Embryophyta</taxon>
        <taxon>Tracheophyta</taxon>
        <taxon>Spermatophyta</taxon>
        <taxon>Magnoliopsida</taxon>
        <taxon>eudicotyledons</taxon>
        <taxon>Gunneridae</taxon>
        <taxon>Pentapetalae</taxon>
        <taxon>rosids</taxon>
        <taxon>fabids</taxon>
        <taxon>Fabales</taxon>
        <taxon>Fabaceae</taxon>
        <taxon>Caesalpinioideae</taxon>
        <taxon>Cassia clade</taxon>
        <taxon>Senna</taxon>
    </lineage>
</organism>
<gene>
    <name evidence="1" type="ORF">G2W53_019879</name>
</gene>
<evidence type="ECO:0000313" key="2">
    <source>
        <dbReference type="Proteomes" id="UP000634136"/>
    </source>
</evidence>
<evidence type="ECO:0000313" key="1">
    <source>
        <dbReference type="EMBL" id="KAF7828715.1"/>
    </source>
</evidence>
<accession>A0A834TZ25</accession>